<dbReference type="PANTHER" id="PTHR35518:SF2">
    <property type="entry name" value="MAINTENANCE OF TELOMERE CAPPING PROTEIN 6"/>
    <property type="match status" value="1"/>
</dbReference>
<comment type="function">
    <text evidence="7">May be involved in telomere capping.</text>
</comment>
<keyword evidence="2 10" id="KW-0812">Transmembrane</keyword>
<gene>
    <name evidence="12" type="ORF">BTJ68_07332</name>
</gene>
<dbReference type="STRING" id="1157616.A0A1Z5T7I0"/>
<evidence type="ECO:0000259" key="11">
    <source>
        <dbReference type="Pfam" id="PF25506"/>
    </source>
</evidence>
<organism evidence="12 13">
    <name type="scientific">Hortaea werneckii EXF-2000</name>
    <dbReference type="NCBI Taxonomy" id="1157616"/>
    <lineage>
        <taxon>Eukaryota</taxon>
        <taxon>Fungi</taxon>
        <taxon>Dikarya</taxon>
        <taxon>Ascomycota</taxon>
        <taxon>Pezizomycotina</taxon>
        <taxon>Dothideomycetes</taxon>
        <taxon>Dothideomycetidae</taxon>
        <taxon>Mycosphaerellales</taxon>
        <taxon>Teratosphaeriaceae</taxon>
        <taxon>Hortaea</taxon>
    </lineage>
</organism>
<evidence type="ECO:0000256" key="7">
    <source>
        <dbReference type="ARBA" id="ARBA00037703"/>
    </source>
</evidence>
<evidence type="ECO:0000313" key="13">
    <source>
        <dbReference type="Proteomes" id="UP000194280"/>
    </source>
</evidence>
<evidence type="ECO:0000256" key="4">
    <source>
        <dbReference type="ARBA" id="ARBA00022989"/>
    </source>
</evidence>
<evidence type="ECO:0000256" key="1">
    <source>
        <dbReference type="ARBA" id="ARBA00004479"/>
    </source>
</evidence>
<dbReference type="EMBL" id="MUNK01000102">
    <property type="protein sequence ID" value="OTA31987.1"/>
    <property type="molecule type" value="Genomic_DNA"/>
</dbReference>
<dbReference type="GO" id="GO:0016020">
    <property type="term" value="C:membrane"/>
    <property type="evidence" value="ECO:0007669"/>
    <property type="project" value="UniProtKB-SubCell"/>
</dbReference>
<dbReference type="Proteomes" id="UP000194280">
    <property type="component" value="Unassembled WGS sequence"/>
</dbReference>
<proteinExistence type="inferred from homology"/>
<evidence type="ECO:0000256" key="3">
    <source>
        <dbReference type="ARBA" id="ARBA00022729"/>
    </source>
</evidence>
<keyword evidence="5 10" id="KW-0472">Membrane</keyword>
<name>A0A1Z5T7I0_HORWE</name>
<evidence type="ECO:0000256" key="9">
    <source>
        <dbReference type="ARBA" id="ARBA00039865"/>
    </source>
</evidence>
<keyword evidence="13" id="KW-1185">Reference proteome</keyword>
<reference evidence="12 13" key="1">
    <citation type="submission" date="2017-01" db="EMBL/GenBank/DDBJ databases">
        <title>The recent genome duplication of the halophilic yeast Hortaea werneckii: insights from long-read sequencing.</title>
        <authorList>
            <person name="Sinha S."/>
            <person name="Flibotte S."/>
            <person name="Neira M."/>
            <person name="Lenassi M."/>
            <person name="Gostincar C."/>
            <person name="Stajich J.E."/>
            <person name="Nislow C.E."/>
        </authorList>
    </citation>
    <scope>NUCLEOTIDE SEQUENCE [LARGE SCALE GENOMIC DNA]</scope>
    <source>
        <strain evidence="12 13">EXF-2000</strain>
    </source>
</reference>
<comment type="similarity">
    <text evidence="8">Belongs to the MTC6 family.</text>
</comment>
<feature type="domain" description="MTC6 partial TIM-barrel" evidence="11">
    <location>
        <begin position="18"/>
        <end position="446"/>
    </location>
</feature>
<evidence type="ECO:0000256" key="10">
    <source>
        <dbReference type="SAM" id="Phobius"/>
    </source>
</evidence>
<dbReference type="FunCoup" id="A0A1Z5T7I0">
    <property type="interactions" value="12"/>
</dbReference>
<dbReference type="InterPro" id="IPR057530">
    <property type="entry name" value="TIM-barrel_MTC6"/>
</dbReference>
<sequence>MSLYSPDDGAVPRDTDFVRALSQRDLGLQIPVNYVTYPGVCITPACFAHQRYEDGAAAKCFSNLLAIGFRRMDIDLYWDASRSVWSLCPVQLGDSGGSNNRTYNTSTSSSLPSGQLSTVSLGTAADLATTSSPMGRKRQDFLTSMATQSPSIAVTRAPNTPIELPSITTTATLSAGDVTTAIATGSSVGDGNGPSSEGTLIGAGPYACTTSVNFDLFMSIIAAFLADTETDLNATTLYLSLNLHAAAPADDPTASADTPAANALPGGRNLLSSIIQRNNSAYTYTPGQLREQRSNLDARGSWFEVQANYRPESEYFTVNDADRTPSTPNGWPSESFIELSNAQRLLVEYGSVDPQMEGYNFTADAGQVFPQDYISSSSSADLNASGVAQGCFFQEGSYEISIANNNSWALHHLNDGEENVLSDAGNLTDCGISPILNQTLEDVTASENYRPYVAYVASTMWPWGAGEPRRVSEDDSDDNYRCASLNATTGRWQATDCQEAHYGACRENDEPYRWRISTAQGIYQKVDRGCDSDSEFATPRTALENTYLVNAWRKYLEEHPNPNSNTNTQNNGASQSNDELLWLNFNNLDATTCWVLGQNTTCPYISTMVSETRQVVVPTVAAVIVFVCAVLTIFVKCAANRQNTKRRKRRGEDGWDYEGVPS</sequence>
<evidence type="ECO:0000256" key="6">
    <source>
        <dbReference type="ARBA" id="ARBA00023180"/>
    </source>
</evidence>
<keyword evidence="3" id="KW-0732">Signal</keyword>
<feature type="transmembrane region" description="Helical" evidence="10">
    <location>
        <begin position="615"/>
        <end position="639"/>
    </location>
</feature>
<dbReference type="VEuPathDB" id="FungiDB:BTJ68_07332"/>
<evidence type="ECO:0000313" key="12">
    <source>
        <dbReference type="EMBL" id="OTA31987.1"/>
    </source>
</evidence>
<dbReference type="Pfam" id="PF25506">
    <property type="entry name" value="TIM-barrel_MTC6"/>
    <property type="match status" value="1"/>
</dbReference>
<keyword evidence="6" id="KW-0325">Glycoprotein</keyword>
<evidence type="ECO:0000256" key="8">
    <source>
        <dbReference type="ARBA" id="ARBA00038159"/>
    </source>
</evidence>
<dbReference type="AlphaFoldDB" id="A0A1Z5T7I0"/>
<keyword evidence="4 10" id="KW-1133">Transmembrane helix</keyword>
<comment type="caution">
    <text evidence="12">The sequence shown here is derived from an EMBL/GenBank/DDBJ whole genome shotgun (WGS) entry which is preliminary data.</text>
</comment>
<dbReference type="InParanoid" id="A0A1Z5T7I0"/>
<protein>
    <recommendedName>
        <fullName evidence="9">Maintenance of telomere capping protein 6</fullName>
    </recommendedName>
</protein>
<dbReference type="PANTHER" id="PTHR35518">
    <property type="entry name" value="MAINTENANCE OF TELOMOERE CAPPING"/>
    <property type="match status" value="1"/>
</dbReference>
<evidence type="ECO:0000256" key="2">
    <source>
        <dbReference type="ARBA" id="ARBA00022692"/>
    </source>
</evidence>
<dbReference type="InterPro" id="IPR051008">
    <property type="entry name" value="Telomere_Capping_Maintenance"/>
</dbReference>
<comment type="subcellular location">
    <subcellularLocation>
        <location evidence="1">Membrane</location>
        <topology evidence="1">Single-pass type I membrane protein</topology>
    </subcellularLocation>
</comment>
<evidence type="ECO:0000256" key="5">
    <source>
        <dbReference type="ARBA" id="ARBA00023136"/>
    </source>
</evidence>
<accession>A0A1Z5T7I0</accession>
<dbReference type="OrthoDB" id="5573651at2759"/>